<keyword evidence="4" id="KW-0699">rRNA-binding</keyword>
<dbReference type="GO" id="GO:0005737">
    <property type="term" value="C:cytoplasm"/>
    <property type="evidence" value="ECO:0007669"/>
    <property type="project" value="UniProtKB-SubCell"/>
</dbReference>
<organism evidence="6 7">
    <name type="scientific">Gracilibacillus halophilus YIM-C55.5</name>
    <dbReference type="NCBI Taxonomy" id="1308866"/>
    <lineage>
        <taxon>Bacteria</taxon>
        <taxon>Bacillati</taxon>
        <taxon>Bacillota</taxon>
        <taxon>Bacilli</taxon>
        <taxon>Bacillales</taxon>
        <taxon>Bacillaceae</taxon>
        <taxon>Gracilibacillus</taxon>
    </lineage>
</organism>
<dbReference type="InterPro" id="IPR036389">
    <property type="entry name" value="RNase_III_sf"/>
</dbReference>
<keyword evidence="4" id="KW-0694">RNA-binding</keyword>
<accession>N4WRP6</accession>
<keyword evidence="4" id="KW-0963">Cytoplasm</keyword>
<dbReference type="GO" id="GO:0019843">
    <property type="term" value="F:rRNA binding"/>
    <property type="evidence" value="ECO:0007669"/>
    <property type="project" value="UniProtKB-UniRule"/>
</dbReference>
<dbReference type="GO" id="GO:0004525">
    <property type="term" value="F:ribonuclease III activity"/>
    <property type="evidence" value="ECO:0007669"/>
    <property type="project" value="InterPro"/>
</dbReference>
<comment type="similarity">
    <text evidence="4">Belongs to the MrnC RNase family.</text>
</comment>
<keyword evidence="3 4" id="KW-0378">Hydrolase</keyword>
<dbReference type="PIRSF" id="PIRSF005520">
    <property type="entry name" value="UCP005520"/>
    <property type="match status" value="1"/>
</dbReference>
<comment type="caution">
    <text evidence="6">The sequence shown here is derived from an EMBL/GenBank/DDBJ whole genome shotgun (WGS) entry which is preliminary data.</text>
</comment>
<evidence type="ECO:0000259" key="5">
    <source>
        <dbReference type="Pfam" id="PF00636"/>
    </source>
</evidence>
<evidence type="ECO:0000313" key="6">
    <source>
        <dbReference type="EMBL" id="ENH95876.1"/>
    </source>
</evidence>
<keyword evidence="7" id="KW-1185">Reference proteome</keyword>
<comment type="subunit">
    <text evidence="4">Homodimer.</text>
</comment>
<keyword evidence="1 4" id="KW-0540">Nuclease</keyword>
<keyword evidence="2 4" id="KW-0255">Endonuclease</keyword>
<reference evidence="6 7" key="1">
    <citation type="submission" date="2013-03" db="EMBL/GenBank/DDBJ databases">
        <title>Draft genome sequence of Gracibacillus halophilus YIM-C55.5, a moderately halophilic and thermophilic organism from the Xiaochaidamu salt lake.</title>
        <authorList>
            <person name="Sugumar T."/>
            <person name="Polireddy D.R."/>
            <person name="Antony A."/>
            <person name="Madhava Y.R."/>
            <person name="Sivakumar N."/>
        </authorList>
    </citation>
    <scope>NUCLEOTIDE SEQUENCE [LARGE SCALE GENOMIC DNA]</scope>
    <source>
        <strain evidence="6 7">YIM-C55.5</strain>
    </source>
</reference>
<dbReference type="InterPro" id="IPR000999">
    <property type="entry name" value="RNase_III_dom"/>
</dbReference>
<evidence type="ECO:0000256" key="3">
    <source>
        <dbReference type="ARBA" id="ARBA00022801"/>
    </source>
</evidence>
<dbReference type="EMBL" id="APML01000071">
    <property type="protein sequence ID" value="ENH95876.1"/>
    <property type="molecule type" value="Genomic_DNA"/>
</dbReference>
<dbReference type="PATRIC" id="fig|1308866.3.peg.2786"/>
<dbReference type="AlphaFoldDB" id="N4WRP6"/>
<dbReference type="Pfam" id="PF00636">
    <property type="entry name" value="Ribonuclease_3"/>
    <property type="match status" value="1"/>
</dbReference>
<dbReference type="Gene3D" id="1.10.1520.10">
    <property type="entry name" value="Ribonuclease III domain"/>
    <property type="match status" value="1"/>
</dbReference>
<evidence type="ECO:0000313" key="7">
    <source>
        <dbReference type="Proteomes" id="UP000012283"/>
    </source>
</evidence>
<proteinExistence type="inferred from homology"/>
<dbReference type="EC" id="3.1.26.-" evidence="4"/>
<dbReference type="PANTHER" id="PTHR34276">
    <property type="entry name" value="MINI-RIBONUCLEASE 3"/>
    <property type="match status" value="1"/>
</dbReference>
<dbReference type="RefSeq" id="WP_003473434.1">
    <property type="nucleotide sequence ID" value="NZ_APML01000071.1"/>
</dbReference>
<dbReference type="GO" id="GO:0006364">
    <property type="term" value="P:rRNA processing"/>
    <property type="evidence" value="ECO:0007669"/>
    <property type="project" value="UniProtKB-UniRule"/>
</dbReference>
<feature type="active site" evidence="4">
    <location>
        <position position="18"/>
    </location>
</feature>
<name>N4WRP6_9BACI</name>
<dbReference type="HAMAP" id="MF_01468">
    <property type="entry name" value="RNase_Mini_III"/>
    <property type="match status" value="1"/>
</dbReference>
<comment type="function">
    <text evidence="4">Involved in correct processing of both the 5' and 3' ends of 23S rRNA precursor. Processes 30S rRNA precursor transcript even in absence of ribonuclease 3 (Rnc); Rnc processes 30S rRNA into smaller rRNA precursors.</text>
</comment>
<keyword evidence="4" id="KW-0690">Ribosome biogenesis</keyword>
<keyword evidence="4" id="KW-0460">Magnesium</keyword>
<evidence type="ECO:0000256" key="4">
    <source>
        <dbReference type="HAMAP-Rule" id="MF_01468"/>
    </source>
</evidence>
<evidence type="ECO:0000256" key="1">
    <source>
        <dbReference type="ARBA" id="ARBA00022722"/>
    </source>
</evidence>
<dbReference type="eggNOG" id="COG1939">
    <property type="taxonomic scope" value="Bacteria"/>
</dbReference>
<feature type="domain" description="RNase III" evidence="5">
    <location>
        <begin position="12"/>
        <end position="111"/>
    </location>
</feature>
<keyword evidence="4" id="KW-0698">rRNA processing</keyword>
<comment type="cofactor">
    <cofactor evidence="4">
        <name>Mg(2+)</name>
        <dbReference type="ChEBI" id="CHEBI:18420"/>
    </cofactor>
</comment>
<dbReference type="InterPro" id="IPR008226">
    <property type="entry name" value="Mini3_fam"/>
</dbReference>
<sequence length="135" mass="15229">MKPDVKQMKSVTLAYMGDAVYEKHVREHLISQGKVKVKQLHQSAVRFVNAEAQAAVIHEWIEHGQLSNEELAVVRRGRNAKAGSVPKHTTVQAYRYSTAFEALMGFLYLAGQHQRLESLIHRAIDHIEKGASDIE</sequence>
<dbReference type="STRING" id="1308866.J416_13816"/>
<dbReference type="OrthoDB" id="46571at2"/>
<dbReference type="Proteomes" id="UP000012283">
    <property type="component" value="Unassembled WGS sequence"/>
</dbReference>
<gene>
    <name evidence="4" type="primary">mrnC</name>
    <name evidence="6" type="ORF">J416_13816</name>
</gene>
<protein>
    <recommendedName>
        <fullName evidence="4">Mini-ribonuclease 3</fullName>
        <shortName evidence="4">Mini-3</shortName>
        <shortName evidence="4">Mini-RNase 3</shortName>
        <ecNumber evidence="4">3.1.26.-</ecNumber>
    </recommendedName>
    <alternativeName>
        <fullName evidence="4">Mini-RNase III</fullName>
        <shortName evidence="4">Mini-III</shortName>
    </alternativeName>
</protein>
<dbReference type="SUPFAM" id="SSF69065">
    <property type="entry name" value="RNase III domain-like"/>
    <property type="match status" value="1"/>
</dbReference>
<evidence type="ECO:0000256" key="2">
    <source>
        <dbReference type="ARBA" id="ARBA00022759"/>
    </source>
</evidence>
<dbReference type="PANTHER" id="PTHR34276:SF1">
    <property type="entry name" value="MINI-RIBONUCLEASE 3"/>
    <property type="match status" value="1"/>
</dbReference>
<comment type="subcellular location">
    <subcellularLocation>
        <location evidence="4">Cytoplasm</location>
    </subcellularLocation>
</comment>